<feature type="chain" id="PRO_5003712524" evidence="3">
    <location>
        <begin position="28"/>
        <end position="396"/>
    </location>
</feature>
<dbReference type="PANTHER" id="PTHR10858:SF23">
    <property type="entry name" value="DEOXYRIBONUCLEASE II"/>
    <property type="match status" value="1"/>
</dbReference>
<reference evidence="5" key="1">
    <citation type="journal article" date="2006" name="PLoS Biol.">
        <title>Macronuclear genome sequence of the ciliate Tetrahymena thermophila, a model eukaryote.</title>
        <authorList>
            <person name="Eisen J.A."/>
            <person name="Coyne R.S."/>
            <person name="Wu M."/>
            <person name="Wu D."/>
            <person name="Thiagarajan M."/>
            <person name="Wortman J.R."/>
            <person name="Badger J.H."/>
            <person name="Ren Q."/>
            <person name="Amedeo P."/>
            <person name="Jones K.M."/>
            <person name="Tallon L.J."/>
            <person name="Delcher A.L."/>
            <person name="Salzberg S.L."/>
            <person name="Silva J.C."/>
            <person name="Haas B.J."/>
            <person name="Majoros W.H."/>
            <person name="Farzad M."/>
            <person name="Carlton J.M."/>
            <person name="Smith R.K. Jr."/>
            <person name="Garg J."/>
            <person name="Pearlman R.E."/>
            <person name="Karrer K.M."/>
            <person name="Sun L."/>
            <person name="Manning G."/>
            <person name="Elde N.C."/>
            <person name="Turkewitz A.P."/>
            <person name="Asai D.J."/>
            <person name="Wilkes D.E."/>
            <person name="Wang Y."/>
            <person name="Cai H."/>
            <person name="Collins K."/>
            <person name="Stewart B.A."/>
            <person name="Lee S.R."/>
            <person name="Wilamowska K."/>
            <person name="Weinberg Z."/>
            <person name="Ruzzo W.L."/>
            <person name="Wloga D."/>
            <person name="Gaertig J."/>
            <person name="Frankel J."/>
            <person name="Tsao C.-C."/>
            <person name="Gorovsky M.A."/>
            <person name="Keeling P.J."/>
            <person name="Waller R.F."/>
            <person name="Patron N.J."/>
            <person name="Cherry J.M."/>
            <person name="Stover N.A."/>
            <person name="Krieger C.J."/>
            <person name="del Toro C."/>
            <person name="Ryder H.F."/>
            <person name="Williamson S.C."/>
            <person name="Barbeau R.A."/>
            <person name="Hamilton E.P."/>
            <person name="Orias E."/>
        </authorList>
    </citation>
    <scope>NUCLEOTIDE SEQUENCE [LARGE SCALE GENOMIC DNA]</scope>
    <source>
        <strain evidence="5">SB210</strain>
    </source>
</reference>
<evidence type="ECO:0000313" key="5">
    <source>
        <dbReference type="Proteomes" id="UP000009168"/>
    </source>
</evidence>
<dbReference type="Pfam" id="PF03265">
    <property type="entry name" value="DNase_II"/>
    <property type="match status" value="1"/>
</dbReference>
<dbReference type="RefSeq" id="XP_001027885.2">
    <property type="nucleotide sequence ID" value="XM_001027885.2"/>
</dbReference>
<protein>
    <submittedName>
        <fullName evidence="4">Deoxyribonuclease II</fullName>
    </submittedName>
</protein>
<evidence type="ECO:0000256" key="2">
    <source>
        <dbReference type="ARBA" id="ARBA00022801"/>
    </source>
</evidence>
<accession>I7MB47</accession>
<feature type="signal peptide" evidence="3">
    <location>
        <begin position="1"/>
        <end position="27"/>
    </location>
</feature>
<evidence type="ECO:0000256" key="3">
    <source>
        <dbReference type="SAM" id="SignalP"/>
    </source>
</evidence>
<organism evidence="4 5">
    <name type="scientific">Tetrahymena thermophila (strain SB210)</name>
    <dbReference type="NCBI Taxonomy" id="312017"/>
    <lineage>
        <taxon>Eukaryota</taxon>
        <taxon>Sar</taxon>
        <taxon>Alveolata</taxon>
        <taxon>Ciliophora</taxon>
        <taxon>Intramacronucleata</taxon>
        <taxon>Oligohymenophorea</taxon>
        <taxon>Hymenostomatida</taxon>
        <taxon>Tetrahymenina</taxon>
        <taxon>Tetrahymenidae</taxon>
        <taxon>Tetrahymena</taxon>
    </lineage>
</organism>
<proteinExistence type="inferred from homology"/>
<keyword evidence="3" id="KW-0732">Signal</keyword>
<name>I7MB47_TETTS</name>
<sequence>MFNSMTKEIRFLKKLLIVIISLSLTRGDLSCKGIYQQDVAFYVIQSMPYDVQVKEQIYFGYTDDQNLRSTFNYSPQNLLFNSSSPISLLISQINDDPSIKFIQWDNNQGKSSLSSFSKGLVAIQEESEHGLFFGYSMNNFLKINKSKIEMNLNQQDQMFGQQFFCISLDLENLEKLAENLLITKINVQFSNISSQLKFKNLSRLQNYLNIHYPLDYKTVDLNLINSEVIVKMITQNYWIYYNTNISSDFESLTIDDQISAILNCDILFKNSKPSVNQCQPHYTSETILTIQHKNYKLDSKQDKSKWILCKNNNQNTTPFICLSDLDNYTPRYFHGGNLFCFKSKQLHQLYSNMISSINFCTLDDILHSKPRDNKFTELQNENKEEKENPQNYYQDI</sequence>
<comment type="similarity">
    <text evidence="1">Belongs to the DNase II family.</text>
</comment>
<evidence type="ECO:0000313" key="4">
    <source>
        <dbReference type="EMBL" id="EAS07643.2"/>
    </source>
</evidence>
<dbReference type="AlphaFoldDB" id="I7MB47"/>
<dbReference type="GO" id="GO:0004531">
    <property type="term" value="F:deoxyribonuclease II activity"/>
    <property type="evidence" value="ECO:0007669"/>
    <property type="project" value="InterPro"/>
</dbReference>
<dbReference type="Proteomes" id="UP000009168">
    <property type="component" value="Unassembled WGS sequence"/>
</dbReference>
<gene>
    <name evidence="4" type="ORF">TTHERM_00495970</name>
</gene>
<evidence type="ECO:0000256" key="1">
    <source>
        <dbReference type="ARBA" id="ARBA00007527"/>
    </source>
</evidence>
<dbReference type="EMBL" id="GG662212">
    <property type="protein sequence ID" value="EAS07643.2"/>
    <property type="molecule type" value="Genomic_DNA"/>
</dbReference>
<dbReference type="STRING" id="312017.I7MB47"/>
<keyword evidence="2" id="KW-0378">Hydrolase</keyword>
<dbReference type="KEGG" id="tet:TTHERM_00495970"/>
<dbReference type="GeneID" id="7829363"/>
<keyword evidence="5" id="KW-1185">Reference proteome</keyword>
<dbReference type="PANTHER" id="PTHR10858">
    <property type="entry name" value="DEOXYRIBONUCLEASE II"/>
    <property type="match status" value="1"/>
</dbReference>
<dbReference type="InParanoid" id="I7MB47"/>
<dbReference type="InterPro" id="IPR004947">
    <property type="entry name" value="DNase_II"/>
</dbReference>